<dbReference type="EMBL" id="JAMZEB010000004">
    <property type="protein sequence ID" value="MCP2365755.1"/>
    <property type="molecule type" value="Genomic_DNA"/>
</dbReference>
<dbReference type="RefSeq" id="WP_253760248.1">
    <property type="nucleotide sequence ID" value="NZ_BAABKA010000019.1"/>
</dbReference>
<proteinExistence type="predicted"/>
<name>A0A9X2KAF0_9ACTN</name>
<comment type="caution">
    <text evidence="1">The sequence shown here is derived from an EMBL/GenBank/DDBJ whole genome shotgun (WGS) entry which is preliminary data.</text>
</comment>
<dbReference type="Proteomes" id="UP001139648">
    <property type="component" value="Unassembled WGS sequence"/>
</dbReference>
<keyword evidence="2" id="KW-1185">Reference proteome</keyword>
<protein>
    <submittedName>
        <fullName evidence="1">Uncharacterized protein</fullName>
    </submittedName>
</protein>
<accession>A0A9X2KAF0</accession>
<reference evidence="1" key="1">
    <citation type="submission" date="2022-06" db="EMBL/GenBank/DDBJ databases">
        <title>Sequencing the genomes of 1000 actinobacteria strains.</title>
        <authorList>
            <person name="Klenk H.-P."/>
        </authorList>
    </citation>
    <scope>NUCLEOTIDE SEQUENCE</scope>
    <source>
        <strain evidence="1">DSM 46694</strain>
    </source>
</reference>
<organism evidence="1 2">
    <name type="scientific">Nonomuraea thailandensis</name>
    <dbReference type="NCBI Taxonomy" id="1188745"/>
    <lineage>
        <taxon>Bacteria</taxon>
        <taxon>Bacillati</taxon>
        <taxon>Actinomycetota</taxon>
        <taxon>Actinomycetes</taxon>
        <taxon>Streptosporangiales</taxon>
        <taxon>Streptosporangiaceae</taxon>
        <taxon>Nonomuraea</taxon>
    </lineage>
</organism>
<evidence type="ECO:0000313" key="1">
    <source>
        <dbReference type="EMBL" id="MCP2365755.1"/>
    </source>
</evidence>
<gene>
    <name evidence="1" type="ORF">HD597_012859</name>
</gene>
<evidence type="ECO:0000313" key="2">
    <source>
        <dbReference type="Proteomes" id="UP001139648"/>
    </source>
</evidence>
<sequence length="115" mass="12521">MPQADLLQIEHDLIQFLTTAGFQPATDETGGFVLNRHADSISLFWSVGPRLDEMTVGVDGDHPAQRFLLEVVNIMAIAFAQLLAKAGYAVTLQVTHAEDGDITVRITSGPNMRSQ</sequence>
<dbReference type="AlphaFoldDB" id="A0A9X2KAF0"/>